<dbReference type="SUPFAM" id="SSF46785">
    <property type="entry name" value="Winged helix' DNA-binding domain"/>
    <property type="match status" value="1"/>
</dbReference>
<protein>
    <submittedName>
        <fullName evidence="3">DNA-binding transcriptional regulator, MarR family</fullName>
    </submittedName>
</protein>
<dbReference type="Pfam" id="PF12802">
    <property type="entry name" value="MarR_2"/>
    <property type="match status" value="1"/>
</dbReference>
<dbReference type="GO" id="GO:0006950">
    <property type="term" value="P:response to stress"/>
    <property type="evidence" value="ECO:0007669"/>
    <property type="project" value="TreeGrafter"/>
</dbReference>
<evidence type="ECO:0000313" key="4">
    <source>
        <dbReference type="Proteomes" id="UP000219072"/>
    </source>
</evidence>
<dbReference type="GO" id="GO:0003677">
    <property type="term" value="F:DNA binding"/>
    <property type="evidence" value="ECO:0007669"/>
    <property type="project" value="UniProtKB-KW"/>
</dbReference>
<evidence type="ECO:0000259" key="2">
    <source>
        <dbReference type="PROSITE" id="PS50995"/>
    </source>
</evidence>
<feature type="domain" description="HTH marR-type" evidence="2">
    <location>
        <begin position="24"/>
        <end position="163"/>
    </location>
</feature>
<dbReference type="InterPro" id="IPR036390">
    <property type="entry name" value="WH_DNA-bd_sf"/>
</dbReference>
<dbReference type="Proteomes" id="UP000219072">
    <property type="component" value="Unassembled WGS sequence"/>
</dbReference>
<dbReference type="PANTHER" id="PTHR33164">
    <property type="entry name" value="TRANSCRIPTIONAL REGULATOR, MARR FAMILY"/>
    <property type="match status" value="1"/>
</dbReference>
<evidence type="ECO:0000256" key="1">
    <source>
        <dbReference type="SAM" id="MobiDB-lite"/>
    </source>
</evidence>
<keyword evidence="3" id="KW-0238">DNA-binding</keyword>
<feature type="region of interest" description="Disordered" evidence="1">
    <location>
        <begin position="162"/>
        <end position="227"/>
    </location>
</feature>
<dbReference type="Gene3D" id="1.10.10.10">
    <property type="entry name" value="Winged helix-like DNA-binding domain superfamily/Winged helix DNA-binding domain"/>
    <property type="match status" value="1"/>
</dbReference>
<organism evidence="3 4">
    <name type="scientific">Streptomyces zhaozhouensis</name>
    <dbReference type="NCBI Taxonomy" id="1300267"/>
    <lineage>
        <taxon>Bacteria</taxon>
        <taxon>Bacillati</taxon>
        <taxon>Actinomycetota</taxon>
        <taxon>Actinomycetes</taxon>
        <taxon>Kitasatosporales</taxon>
        <taxon>Streptomycetaceae</taxon>
        <taxon>Streptomyces</taxon>
    </lineage>
</organism>
<dbReference type="InterPro" id="IPR000835">
    <property type="entry name" value="HTH_MarR-typ"/>
</dbReference>
<feature type="region of interest" description="Disordered" evidence="1">
    <location>
        <begin position="1"/>
        <end position="26"/>
    </location>
</feature>
<evidence type="ECO:0000313" key="3">
    <source>
        <dbReference type="EMBL" id="SOD58265.1"/>
    </source>
</evidence>
<name>A0A286DHQ1_9ACTN</name>
<accession>A0A286DHQ1</accession>
<gene>
    <name evidence="3" type="ORF">SAMN06297387_10163</name>
</gene>
<dbReference type="AlphaFoldDB" id="A0A286DHQ1"/>
<dbReference type="PROSITE" id="PS50995">
    <property type="entry name" value="HTH_MARR_2"/>
    <property type="match status" value="1"/>
</dbReference>
<dbReference type="GO" id="GO:0003700">
    <property type="term" value="F:DNA-binding transcription factor activity"/>
    <property type="evidence" value="ECO:0007669"/>
    <property type="project" value="InterPro"/>
</dbReference>
<dbReference type="SMART" id="SM00347">
    <property type="entry name" value="HTH_MARR"/>
    <property type="match status" value="1"/>
</dbReference>
<dbReference type="InterPro" id="IPR036388">
    <property type="entry name" value="WH-like_DNA-bd_sf"/>
</dbReference>
<dbReference type="InterPro" id="IPR039422">
    <property type="entry name" value="MarR/SlyA-like"/>
</dbReference>
<sequence length="227" mass="24032">MVTRSERRCQSKRVTPPPRSTPDAARAASELVELLEVLWERGRDAASPAPVSPSQLRVLHVLEREEGINLRGLGEVLGAAPSSVSRLCDRLQALGYVEREQSPASRRELQLSLTPGGRAFLAELRGRRERALEAAIAAMAPGARRALVEGLAGFRAAVERVPPDAAAPEGPRAAGVPPDRAPRDDAAARPPTSRFSTEPAPWGDRAEGPPGPRTLGGRVGTSEATAG</sequence>
<dbReference type="EMBL" id="OCNE01000001">
    <property type="protein sequence ID" value="SOD58265.1"/>
    <property type="molecule type" value="Genomic_DNA"/>
</dbReference>
<proteinExistence type="predicted"/>
<keyword evidence="4" id="KW-1185">Reference proteome</keyword>
<dbReference type="PANTHER" id="PTHR33164:SF103">
    <property type="entry name" value="REGULATORY PROTEIN MARR"/>
    <property type="match status" value="1"/>
</dbReference>
<reference evidence="3 4" key="1">
    <citation type="submission" date="2017-09" db="EMBL/GenBank/DDBJ databases">
        <authorList>
            <person name="Ehlers B."/>
            <person name="Leendertz F.H."/>
        </authorList>
    </citation>
    <scope>NUCLEOTIDE SEQUENCE [LARGE SCALE GENOMIC DNA]</scope>
    <source>
        <strain evidence="3 4">CGMCC 4.7095</strain>
    </source>
</reference>